<dbReference type="eggNOG" id="ENOG5033NVB">
    <property type="taxonomic scope" value="Bacteria"/>
</dbReference>
<dbReference type="Proteomes" id="UP000001035">
    <property type="component" value="Plasmid pBCJ2315"/>
</dbReference>
<keyword evidence="2" id="KW-1185">Reference proteome</keyword>
<proteinExistence type="predicted"/>
<evidence type="ECO:0000313" key="1">
    <source>
        <dbReference type="EMBL" id="CAR57773.1"/>
    </source>
</evidence>
<geneLocation type="plasmid" evidence="1 2">
    <name>pBCJ2315</name>
</geneLocation>
<dbReference type="HOGENOM" id="CLU_205971_0_0_4"/>
<dbReference type="AlphaFoldDB" id="B4EQK1"/>
<evidence type="ECO:0000313" key="2">
    <source>
        <dbReference type="Proteomes" id="UP000001035"/>
    </source>
</evidence>
<protein>
    <submittedName>
        <fullName evidence="1">Uncharacterized protein</fullName>
    </submittedName>
</protein>
<gene>
    <name evidence="1" type="ORF">pBCA063</name>
</gene>
<dbReference type="KEGG" id="bcj:pBCA063"/>
<keyword evidence="1" id="KW-0614">Plasmid</keyword>
<accession>B4EQK1</accession>
<organism evidence="1 2">
    <name type="scientific">Burkholderia cenocepacia (strain ATCC BAA-245 / DSM 16553 / LMG 16656 / NCTC 13227 / J2315 / CF5610)</name>
    <name type="common">Burkholderia cepacia (strain J2315)</name>
    <dbReference type="NCBI Taxonomy" id="216591"/>
    <lineage>
        <taxon>Bacteria</taxon>
        <taxon>Pseudomonadati</taxon>
        <taxon>Pseudomonadota</taxon>
        <taxon>Betaproteobacteria</taxon>
        <taxon>Burkholderiales</taxon>
        <taxon>Burkholderiaceae</taxon>
        <taxon>Burkholderia</taxon>
        <taxon>Burkholderia cepacia complex</taxon>
    </lineage>
</organism>
<dbReference type="RefSeq" id="WP_006488616.1">
    <property type="nucleotide sequence ID" value="NC_011003.1"/>
</dbReference>
<dbReference type="EMBL" id="AM747723">
    <property type="protein sequence ID" value="CAR57773.1"/>
    <property type="molecule type" value="Genomic_DNA"/>
</dbReference>
<sequence length="54" mass="6321">MTAYSYFEACEMTVTRAEAEAEIKKHFVDFSEFLADVGDREEYEGKEVLDWLGY</sequence>
<name>B4EQK1_BURCJ</name>
<reference evidence="1 2" key="1">
    <citation type="journal article" date="2009" name="J. Bacteriol.">
        <title>The genome of Burkholderia cenocepacia J2315, an epidemic pathogen of cystic fibrosis patients.</title>
        <authorList>
            <person name="Holden M.T."/>
            <person name="Seth-Smith H.M."/>
            <person name="Crossman L.C."/>
            <person name="Sebaihia M."/>
            <person name="Bentley S.D."/>
            <person name="Cerdeno-Tarraga A.M."/>
            <person name="Thomson N.R."/>
            <person name="Bason N."/>
            <person name="Quail M.A."/>
            <person name="Sharp S."/>
            <person name="Cherevach I."/>
            <person name="Churcher C."/>
            <person name="Goodhead I."/>
            <person name="Hauser H."/>
            <person name="Holroyd N."/>
            <person name="Mungall K."/>
            <person name="Scott P."/>
            <person name="Walker D."/>
            <person name="White B."/>
            <person name="Rose H."/>
            <person name="Iversen P."/>
            <person name="Mil-Homens D."/>
            <person name="Rocha E.P."/>
            <person name="Fialho A.M."/>
            <person name="Baldwin A."/>
            <person name="Dowson C."/>
            <person name="Barrell B.G."/>
            <person name="Govan J.R."/>
            <person name="Vandamme P."/>
            <person name="Hart C.A."/>
            <person name="Mahenthiralingam E."/>
            <person name="Parkhill J."/>
        </authorList>
    </citation>
    <scope>NUCLEOTIDE SEQUENCE [LARGE SCALE GENOMIC DNA]</scope>
    <source>
        <strain evidence="2">ATCC BAA-245 / DSM 16553 / LMG 16656 / NCTC 13227 / J2315 / CF5610</strain>
        <plasmid evidence="1">pBCJ2315</plasmid>
    </source>
</reference>